<dbReference type="InParanoid" id="A0A067QT13"/>
<gene>
    <name evidence="2" type="ORF">L798_13280</name>
</gene>
<feature type="region of interest" description="Disordered" evidence="1">
    <location>
        <begin position="19"/>
        <end position="38"/>
    </location>
</feature>
<dbReference type="Proteomes" id="UP000027135">
    <property type="component" value="Unassembled WGS sequence"/>
</dbReference>
<evidence type="ECO:0000256" key="1">
    <source>
        <dbReference type="SAM" id="MobiDB-lite"/>
    </source>
</evidence>
<protein>
    <submittedName>
        <fullName evidence="2">Uncharacterized protein</fullName>
    </submittedName>
</protein>
<organism evidence="2 3">
    <name type="scientific">Zootermopsis nevadensis</name>
    <name type="common">Dampwood termite</name>
    <dbReference type="NCBI Taxonomy" id="136037"/>
    <lineage>
        <taxon>Eukaryota</taxon>
        <taxon>Metazoa</taxon>
        <taxon>Ecdysozoa</taxon>
        <taxon>Arthropoda</taxon>
        <taxon>Hexapoda</taxon>
        <taxon>Insecta</taxon>
        <taxon>Pterygota</taxon>
        <taxon>Neoptera</taxon>
        <taxon>Polyneoptera</taxon>
        <taxon>Dictyoptera</taxon>
        <taxon>Blattodea</taxon>
        <taxon>Blattoidea</taxon>
        <taxon>Termitoidae</taxon>
        <taxon>Termopsidae</taxon>
        <taxon>Zootermopsis</taxon>
    </lineage>
</organism>
<feature type="compositionally biased region" description="Polar residues" evidence="1">
    <location>
        <begin position="19"/>
        <end position="36"/>
    </location>
</feature>
<dbReference type="AlphaFoldDB" id="A0A067QT13"/>
<keyword evidence="3" id="KW-1185">Reference proteome</keyword>
<accession>A0A067QT13</accession>
<sequence>MASGKSSYKCSNCTSTGKFTRTNDTPVKQRSVSLSDSTKKIISPERQPVLPCPDINSIDTLSVQLETVRLNRQTTIDMLQILVDMVGKLSEEVTLLKSENLDMRRKIMDLKGPSDRTPVRSLPSAAECYSEVAVARLPVQHSVSASVSDISTFPVKSTAWKNADVAVPTMNL</sequence>
<reference evidence="2 3" key="1">
    <citation type="journal article" date="2014" name="Nat. Commun.">
        <title>Molecular traces of alternative social organization in a termite genome.</title>
        <authorList>
            <person name="Terrapon N."/>
            <person name="Li C."/>
            <person name="Robertson H.M."/>
            <person name="Ji L."/>
            <person name="Meng X."/>
            <person name="Booth W."/>
            <person name="Chen Z."/>
            <person name="Childers C.P."/>
            <person name="Glastad K.M."/>
            <person name="Gokhale K."/>
            <person name="Gowin J."/>
            <person name="Gronenberg W."/>
            <person name="Hermansen R.A."/>
            <person name="Hu H."/>
            <person name="Hunt B.G."/>
            <person name="Huylmans A.K."/>
            <person name="Khalil S.M."/>
            <person name="Mitchell R.D."/>
            <person name="Munoz-Torres M.C."/>
            <person name="Mustard J.A."/>
            <person name="Pan H."/>
            <person name="Reese J.T."/>
            <person name="Scharf M.E."/>
            <person name="Sun F."/>
            <person name="Vogel H."/>
            <person name="Xiao J."/>
            <person name="Yang W."/>
            <person name="Yang Z."/>
            <person name="Yang Z."/>
            <person name="Zhou J."/>
            <person name="Zhu J."/>
            <person name="Brent C.S."/>
            <person name="Elsik C.G."/>
            <person name="Goodisman M.A."/>
            <person name="Liberles D.A."/>
            <person name="Roe R.M."/>
            <person name="Vargo E.L."/>
            <person name="Vilcinskas A."/>
            <person name="Wang J."/>
            <person name="Bornberg-Bauer E."/>
            <person name="Korb J."/>
            <person name="Zhang G."/>
            <person name="Liebig J."/>
        </authorList>
    </citation>
    <scope>NUCLEOTIDE SEQUENCE [LARGE SCALE GENOMIC DNA]</scope>
    <source>
        <tissue evidence="2">Whole organism</tissue>
    </source>
</reference>
<name>A0A067QT13_ZOONE</name>
<evidence type="ECO:0000313" key="3">
    <source>
        <dbReference type="Proteomes" id="UP000027135"/>
    </source>
</evidence>
<dbReference type="EMBL" id="KK852977">
    <property type="protein sequence ID" value="KDR13047.1"/>
    <property type="molecule type" value="Genomic_DNA"/>
</dbReference>
<evidence type="ECO:0000313" key="2">
    <source>
        <dbReference type="EMBL" id="KDR13047.1"/>
    </source>
</evidence>
<proteinExistence type="predicted"/>